<evidence type="ECO:0000256" key="3">
    <source>
        <dbReference type="ARBA" id="ARBA00023002"/>
    </source>
</evidence>
<dbReference type="InterPro" id="IPR036509">
    <property type="entry name" value="Met_Sox_Rdtase_MsrA_sf"/>
</dbReference>
<dbReference type="InterPro" id="IPR002569">
    <property type="entry name" value="Met_Sox_Rdtase_MsrA_dom"/>
</dbReference>
<feature type="domain" description="Peptide methionine sulphoxide reductase MsrA" evidence="5">
    <location>
        <begin position="96"/>
        <end position="209"/>
    </location>
</feature>
<keyword evidence="7" id="KW-1185">Reference proteome</keyword>
<evidence type="ECO:0000256" key="4">
    <source>
        <dbReference type="ARBA" id="ARBA00030643"/>
    </source>
</evidence>
<dbReference type="SUPFAM" id="SSF55068">
    <property type="entry name" value="Peptide methionine sulfoxide reductase"/>
    <property type="match status" value="1"/>
</dbReference>
<keyword evidence="3" id="KW-0560">Oxidoreductase</keyword>
<reference evidence="6 7" key="1">
    <citation type="journal article" date="2024" name="Nat. Commun.">
        <title>Phylogenomics reveals the evolutionary origins of lichenization in chlorophyte algae.</title>
        <authorList>
            <person name="Puginier C."/>
            <person name="Libourel C."/>
            <person name="Otte J."/>
            <person name="Skaloud P."/>
            <person name="Haon M."/>
            <person name="Grisel S."/>
            <person name="Petersen M."/>
            <person name="Berrin J.G."/>
            <person name="Delaux P.M."/>
            <person name="Dal Grande F."/>
            <person name="Keller J."/>
        </authorList>
    </citation>
    <scope>NUCLEOTIDE SEQUENCE [LARGE SCALE GENOMIC DNA]</scope>
    <source>
        <strain evidence="6 7">SAG 2523</strain>
    </source>
</reference>
<dbReference type="Pfam" id="PF01625">
    <property type="entry name" value="PMSR"/>
    <property type="match status" value="1"/>
</dbReference>
<comment type="caution">
    <text evidence="6">The sequence shown here is derived from an EMBL/GenBank/DDBJ whole genome shotgun (WGS) entry which is preliminary data.</text>
</comment>
<evidence type="ECO:0000256" key="1">
    <source>
        <dbReference type="ARBA" id="ARBA00005591"/>
    </source>
</evidence>
<proteinExistence type="inferred from homology"/>
<dbReference type="GO" id="GO:0008113">
    <property type="term" value="F:peptide-methionine (S)-S-oxide reductase activity"/>
    <property type="evidence" value="ECO:0007669"/>
    <property type="project" value="UniProtKB-EC"/>
</dbReference>
<protein>
    <recommendedName>
        <fullName evidence="2">peptide-methionine (S)-S-oxide reductase</fullName>
        <ecNumber evidence="2">1.8.4.11</ecNumber>
    </recommendedName>
    <alternativeName>
        <fullName evidence="4">Peptide-methionine (S)-S-oxide reductase</fullName>
    </alternativeName>
</protein>
<evidence type="ECO:0000313" key="6">
    <source>
        <dbReference type="EMBL" id="KAK9867595.1"/>
    </source>
</evidence>
<dbReference type="EMBL" id="JALJOV010000076">
    <property type="protein sequence ID" value="KAK9867595.1"/>
    <property type="molecule type" value="Genomic_DNA"/>
</dbReference>
<gene>
    <name evidence="6" type="ORF">WJX84_002090</name>
</gene>
<name>A0AAW1TDE7_9CHLO</name>
<evidence type="ECO:0000256" key="2">
    <source>
        <dbReference type="ARBA" id="ARBA00012502"/>
    </source>
</evidence>
<dbReference type="Proteomes" id="UP001485043">
    <property type="component" value="Unassembled WGS sequence"/>
</dbReference>
<sequence length="310" mass="33947">MLGTHSPSCGQRLEGSCWRGSAQPAAQLRQHQHHIPCSAARDTVASEGMAKAGVRQAAAAAMLAWAAVSFQPANAMSLPTPPQTHARPQTEDVTPVWFGNGCFWGRQKDFVDAEKGIGRKGENVSAVVGYAGGPKKAKRVCYYTGLPGSVYEDLGHAEVVQVDLKGNAEASEDQMRRFAETYFSQFRKTPKGMQRLDPQDAGPAYRNVVGIPGGVRSPLFKILEEQNVNKMQLVEGQGNVYQRGKPSEDDKVNVVYIMDSEKMSFHLAESYHQFHNGIGKPFPADYTRSQKQTAKKVGRIYSTGCPDLPF</sequence>
<evidence type="ECO:0000313" key="7">
    <source>
        <dbReference type="Proteomes" id="UP001485043"/>
    </source>
</evidence>
<dbReference type="Gene3D" id="3.30.1060.10">
    <property type="entry name" value="Peptide methionine sulphoxide reductase MsrA"/>
    <property type="match status" value="1"/>
</dbReference>
<comment type="similarity">
    <text evidence="1">Belongs to the MsrA Met sulfoxide reductase family.</text>
</comment>
<organism evidence="6 7">
    <name type="scientific">Apatococcus fuscideae</name>
    <dbReference type="NCBI Taxonomy" id="2026836"/>
    <lineage>
        <taxon>Eukaryota</taxon>
        <taxon>Viridiplantae</taxon>
        <taxon>Chlorophyta</taxon>
        <taxon>core chlorophytes</taxon>
        <taxon>Trebouxiophyceae</taxon>
        <taxon>Chlorellales</taxon>
        <taxon>Chlorellaceae</taxon>
        <taxon>Apatococcus</taxon>
    </lineage>
</organism>
<evidence type="ECO:0000259" key="5">
    <source>
        <dbReference type="Pfam" id="PF01625"/>
    </source>
</evidence>
<dbReference type="AlphaFoldDB" id="A0AAW1TDE7"/>
<dbReference type="EC" id="1.8.4.11" evidence="2"/>
<accession>A0AAW1TDE7</accession>